<gene>
    <name evidence="3" type="ORF">LRAMOSA11150</name>
</gene>
<feature type="region of interest" description="Disordered" evidence="2">
    <location>
        <begin position="61"/>
        <end position="106"/>
    </location>
</feature>
<feature type="region of interest" description="Disordered" evidence="2">
    <location>
        <begin position="226"/>
        <end position="245"/>
    </location>
</feature>
<feature type="compositionally biased region" description="Basic and acidic residues" evidence="2">
    <location>
        <begin position="64"/>
        <end position="75"/>
    </location>
</feature>
<evidence type="ECO:0000256" key="2">
    <source>
        <dbReference type="SAM" id="MobiDB-lite"/>
    </source>
</evidence>
<organism evidence="3">
    <name type="scientific">Lichtheimia ramosa</name>
    <dbReference type="NCBI Taxonomy" id="688394"/>
    <lineage>
        <taxon>Eukaryota</taxon>
        <taxon>Fungi</taxon>
        <taxon>Fungi incertae sedis</taxon>
        <taxon>Mucoromycota</taxon>
        <taxon>Mucoromycotina</taxon>
        <taxon>Mucoromycetes</taxon>
        <taxon>Mucorales</taxon>
        <taxon>Lichtheimiaceae</taxon>
        <taxon>Lichtheimia</taxon>
    </lineage>
</organism>
<comment type="similarity">
    <text evidence="1">Belongs to the CWC26 family.</text>
</comment>
<protein>
    <recommendedName>
        <fullName evidence="4">Pre-mRNA-splicing factor CWC26</fullName>
    </recommendedName>
</protein>
<feature type="compositionally biased region" description="Basic and acidic residues" evidence="2">
    <location>
        <begin position="230"/>
        <end position="245"/>
    </location>
</feature>
<dbReference type="GO" id="GO:0000398">
    <property type="term" value="P:mRNA splicing, via spliceosome"/>
    <property type="evidence" value="ECO:0007669"/>
    <property type="project" value="TreeGrafter"/>
</dbReference>
<sequence length="342" mass="39254">MDLEDQNAILKQKYIARGKGDAATKDYIARKYLSSSSSQAQKKKKKSRTVIQKGNLDIFDEDVADWKNTEETTNEKKRRRPTEQQHTSAFNSSDNASYNTGIPSSTVDGWRLIQEDDHEDPEDEQPVIVTVDTKAEASSLRPKMTSGQKAGLLKSEELKHEAIKAKVAEQRMIKNLNDGDSGRFADTVRRDETGRVIDPKIKKAQEAQARKDAMEKEEQRMEWGKGLVQRSEEQKKSQQLAQEKHKPLARYVDDYEYNQGLKDVQRWNDPAAGFLTNRSQSATNLVRPTYKGSWKPNRYMIRPGYRWDGVDRSNGFEDHFLLNQNQKQARAVEAHAWSTEDM</sequence>
<evidence type="ECO:0000313" key="3">
    <source>
        <dbReference type="EMBL" id="CDS10664.1"/>
    </source>
</evidence>
<evidence type="ECO:0000256" key="1">
    <source>
        <dbReference type="ARBA" id="ARBA00011069"/>
    </source>
</evidence>
<dbReference type="GO" id="GO:0005684">
    <property type="term" value="C:U2-type spliceosomal complex"/>
    <property type="evidence" value="ECO:0007669"/>
    <property type="project" value="TreeGrafter"/>
</dbReference>
<dbReference type="EMBL" id="LK023339">
    <property type="protein sequence ID" value="CDS10664.1"/>
    <property type="molecule type" value="Genomic_DNA"/>
</dbReference>
<feature type="compositionally biased region" description="Polar residues" evidence="2">
    <location>
        <begin position="84"/>
        <end position="106"/>
    </location>
</feature>
<dbReference type="InterPro" id="IPR051112">
    <property type="entry name" value="CWC26_splicing_factor"/>
</dbReference>
<dbReference type="GO" id="GO:0070274">
    <property type="term" value="C:RES complex"/>
    <property type="evidence" value="ECO:0007669"/>
    <property type="project" value="TreeGrafter"/>
</dbReference>
<dbReference type="AlphaFoldDB" id="A0A077WTP5"/>
<dbReference type="InterPro" id="IPR018609">
    <property type="entry name" value="Bud13"/>
</dbReference>
<dbReference type="GO" id="GO:0003723">
    <property type="term" value="F:RNA binding"/>
    <property type="evidence" value="ECO:0007669"/>
    <property type="project" value="TreeGrafter"/>
</dbReference>
<dbReference type="Pfam" id="PF09736">
    <property type="entry name" value="Bud13"/>
    <property type="match status" value="1"/>
</dbReference>
<dbReference type="OrthoDB" id="6022at2759"/>
<dbReference type="PANTHER" id="PTHR31809:SF0">
    <property type="entry name" value="BUD13 HOMOLOG"/>
    <property type="match status" value="1"/>
</dbReference>
<proteinExistence type="inferred from homology"/>
<dbReference type="PANTHER" id="PTHR31809">
    <property type="entry name" value="BUD13 HOMOLOG"/>
    <property type="match status" value="1"/>
</dbReference>
<name>A0A077WTP5_9FUNG</name>
<feature type="region of interest" description="Disordered" evidence="2">
    <location>
        <begin position="132"/>
        <end position="152"/>
    </location>
</feature>
<reference evidence="3" key="1">
    <citation type="journal article" date="2014" name="Genome Announc.">
        <title>De novo whole-genome sequence and genome annotation of Lichtheimia ramosa.</title>
        <authorList>
            <person name="Linde J."/>
            <person name="Schwartze V."/>
            <person name="Binder U."/>
            <person name="Lass-Florl C."/>
            <person name="Voigt K."/>
            <person name="Horn F."/>
        </authorList>
    </citation>
    <scope>NUCLEOTIDE SEQUENCE</scope>
    <source>
        <strain evidence="3">JMRC FSU:6197</strain>
    </source>
</reference>
<accession>A0A077WTP5</accession>
<evidence type="ECO:0008006" key="4">
    <source>
        <dbReference type="Google" id="ProtNLM"/>
    </source>
</evidence>